<accession>A0A6J6STI2</accession>
<evidence type="ECO:0000256" key="1">
    <source>
        <dbReference type="SAM" id="MobiDB-lite"/>
    </source>
</evidence>
<reference evidence="2" key="1">
    <citation type="submission" date="2020-05" db="EMBL/GenBank/DDBJ databases">
        <authorList>
            <person name="Chiriac C."/>
            <person name="Salcher M."/>
            <person name="Ghai R."/>
            <person name="Kavagutti S V."/>
        </authorList>
    </citation>
    <scope>NUCLEOTIDE SEQUENCE</scope>
</reference>
<organism evidence="2">
    <name type="scientific">freshwater metagenome</name>
    <dbReference type="NCBI Taxonomy" id="449393"/>
    <lineage>
        <taxon>unclassified sequences</taxon>
        <taxon>metagenomes</taxon>
        <taxon>ecological metagenomes</taxon>
    </lineage>
</organism>
<feature type="compositionally biased region" description="Basic and acidic residues" evidence="1">
    <location>
        <begin position="180"/>
        <end position="204"/>
    </location>
</feature>
<feature type="compositionally biased region" description="Polar residues" evidence="1">
    <location>
        <begin position="246"/>
        <end position="256"/>
    </location>
</feature>
<dbReference type="EMBL" id="CAEZYW010000074">
    <property type="protein sequence ID" value="CAB4738286.1"/>
    <property type="molecule type" value="Genomic_DNA"/>
</dbReference>
<feature type="compositionally biased region" description="Basic and acidic residues" evidence="1">
    <location>
        <begin position="217"/>
        <end position="230"/>
    </location>
</feature>
<protein>
    <submittedName>
        <fullName evidence="2">Unannotated protein</fullName>
    </submittedName>
</protein>
<sequence length="263" mass="30328">MEWPQGCLDRECDEEPEEQDLLQAWIDVEADKGQVVEGTGAGEVRRSDVQPDERSEHKEPADETVDEELHGCVGALWASVASDHEVDRYEHRLEEDVEQEQVSRREHADHEGFEDEDEGEVALYAARRSRRSVIDIVPTRQDDDWHKCRGKCHEYQADAVDADRIRDAKRWNPRVVLDELEWRGRGPVEGQRHEDREHEGRQGDDERDLLGQARTGFRKERDDDTADQRQRAKCGQPGERVHESLTKTSASRTMTAPPTMDRA</sequence>
<feature type="region of interest" description="Disordered" evidence="1">
    <location>
        <begin position="180"/>
        <end position="263"/>
    </location>
</feature>
<feature type="region of interest" description="Disordered" evidence="1">
    <location>
        <begin position="89"/>
        <end position="119"/>
    </location>
</feature>
<gene>
    <name evidence="2" type="ORF">UFOPK2786_00623</name>
</gene>
<evidence type="ECO:0000313" key="2">
    <source>
        <dbReference type="EMBL" id="CAB4738286.1"/>
    </source>
</evidence>
<feature type="compositionally biased region" description="Basic and acidic residues" evidence="1">
    <location>
        <begin position="101"/>
        <end position="111"/>
    </location>
</feature>
<dbReference type="AlphaFoldDB" id="A0A6J6STI2"/>
<feature type="region of interest" description="Disordered" evidence="1">
    <location>
        <begin position="30"/>
        <end position="67"/>
    </location>
</feature>
<feature type="compositionally biased region" description="Basic and acidic residues" evidence="1">
    <location>
        <begin position="43"/>
        <end position="61"/>
    </location>
</feature>
<proteinExistence type="predicted"/>
<name>A0A6J6STI2_9ZZZZ</name>